<dbReference type="Gene3D" id="2.60.40.2030">
    <property type="match status" value="1"/>
</dbReference>
<comment type="caution">
    <text evidence="6">The sequence shown here is derived from an EMBL/GenBank/DDBJ whole genome shotgun (WGS) entry which is preliminary data.</text>
</comment>
<feature type="non-terminal residue" evidence="6">
    <location>
        <position position="1"/>
    </location>
</feature>
<feature type="domain" description="Calx-beta" evidence="5">
    <location>
        <begin position="390"/>
        <end position="491"/>
    </location>
</feature>
<protein>
    <submittedName>
        <fullName evidence="6">DUF4114 domain-containing protein</fullName>
    </submittedName>
</protein>
<dbReference type="SUPFAM" id="SSF141072">
    <property type="entry name" value="CalX-like"/>
    <property type="match status" value="1"/>
</dbReference>
<proteinExistence type="predicted"/>
<name>A0A928ZZT4_LEPEC</name>
<keyword evidence="2" id="KW-0677">Repeat</keyword>
<evidence type="ECO:0000256" key="2">
    <source>
        <dbReference type="ARBA" id="ARBA00022737"/>
    </source>
</evidence>
<dbReference type="Proteomes" id="UP000615026">
    <property type="component" value="Unassembled WGS sequence"/>
</dbReference>
<evidence type="ECO:0000256" key="1">
    <source>
        <dbReference type="ARBA" id="ARBA00022729"/>
    </source>
</evidence>
<dbReference type="Pfam" id="PF19077">
    <property type="entry name" value="Big_13"/>
    <property type="match status" value="1"/>
</dbReference>
<sequence>SLNGDSGLAFTVGDGTDDTSLAFSGSLADVNAALNNLTFTPNPDFDGTATVQIQTTDTPGDSDTETLSITVNNAPDVTSIALGDTSPTNATSVTFDVTFSESVTGVDVTDFALATTNTADGTIASVSGSGTSYTVIANNLTGDGSLGLNLVDNDSIVNGNSLALGGTGISGNGDGSLTGDTYTIDTTAPSAPSIPALAAISDTGSSNTDRITSSNTPTLIGTAEANSTVTVTSDVDGVIGSAIANSIGEWTIIASTLTDGSHNITAAATDSFNNVSPASGALPIIVDTAVPTVTSITPNLISIVDSNVGTGTFTLTVDFSEIMDTSIDPILSFPVEDPSNTLALNTGSWSDSDTYVATYNVADANETVSNIDVQITNAQDTAGNLQTTATQIDGFSISTISSIEFAAANFTSDESIGTSNAVTLTRTGDISTTSSVQVTITGGTAADPDYTSSSFPLTVTFAPNETTQSVAVPITDDLLSEEDETILLSLIGASNANVGSQATATLTITDNDTAGFNLSKTSAIVSEAGATDVFNITLTAAPLSDVVLTVASDNTDEAIVEPASVTLNSTNWDTGVDVAVTGVDDTAVDGDQTSTLTISVDAANSDDNFDSLSDQTLSITTTDDDIAPGLLTPFADANSLEVTSLGTDNTVRLEVEQVGVDNLSEIRIFSTDATGDSRTQIGSFSLLEGGTLPDAYGPAFTINNNAIAPGDFLQFELIDSGQTLVATPTSINDGQATLEFGEGTQLAISLFDANRTTNLLNDDASIIDLTGLAGATVNVEFSVYREAKRNNTVKFYATDSADGGIVVDPLLGTELRPGDSGYKEAALARQLEVELTGENNQVSNFAATLTGGQFLSSFLIIDSGDATAGEILFSHAGANNNNNHVQLLGDNVFGFEDIIGLGDRDFNDVVVEFAVV</sequence>
<evidence type="ECO:0000259" key="5">
    <source>
        <dbReference type="SMART" id="SM00237"/>
    </source>
</evidence>
<dbReference type="EMBL" id="JADEXP010000451">
    <property type="protein sequence ID" value="MBE9070515.1"/>
    <property type="molecule type" value="Genomic_DNA"/>
</dbReference>
<dbReference type="PANTHER" id="PTHR11878:SF65">
    <property type="entry name" value="NA_CA-EXCHANGE PROTEIN, ISOFORM G"/>
    <property type="match status" value="1"/>
</dbReference>
<dbReference type="InterPro" id="IPR013783">
    <property type="entry name" value="Ig-like_fold"/>
</dbReference>
<dbReference type="InterPro" id="IPR025193">
    <property type="entry name" value="DUF4114"/>
</dbReference>
<organism evidence="6 7">
    <name type="scientific">Leptolyngbya cf. ectocarpi LEGE 11479</name>
    <dbReference type="NCBI Taxonomy" id="1828722"/>
    <lineage>
        <taxon>Bacteria</taxon>
        <taxon>Bacillati</taxon>
        <taxon>Cyanobacteriota</taxon>
        <taxon>Cyanophyceae</taxon>
        <taxon>Leptolyngbyales</taxon>
        <taxon>Leptolyngbyaceae</taxon>
        <taxon>Leptolyngbya group</taxon>
        <taxon>Leptolyngbya</taxon>
    </lineage>
</organism>
<dbReference type="GO" id="GO:0007154">
    <property type="term" value="P:cell communication"/>
    <property type="evidence" value="ECO:0007669"/>
    <property type="project" value="InterPro"/>
</dbReference>
<dbReference type="InterPro" id="IPR038081">
    <property type="entry name" value="CalX-like_sf"/>
</dbReference>
<dbReference type="GO" id="GO:0030001">
    <property type="term" value="P:metal ion transport"/>
    <property type="evidence" value="ECO:0007669"/>
    <property type="project" value="TreeGrafter"/>
</dbReference>
<evidence type="ECO:0000256" key="4">
    <source>
        <dbReference type="ARBA" id="ARBA00023065"/>
    </source>
</evidence>
<gene>
    <name evidence="6" type="ORF">IQ260_28120</name>
</gene>
<dbReference type="RefSeq" id="WP_193996377.1">
    <property type="nucleotide sequence ID" value="NZ_JADEXP010000451.1"/>
</dbReference>
<dbReference type="Gene3D" id="2.60.40.10">
    <property type="entry name" value="Immunoglobulins"/>
    <property type="match status" value="1"/>
</dbReference>
<dbReference type="PANTHER" id="PTHR11878">
    <property type="entry name" value="SODIUM/CALCIUM EXCHANGER"/>
    <property type="match status" value="1"/>
</dbReference>
<keyword evidence="1" id="KW-0732">Signal</keyword>
<reference evidence="6" key="1">
    <citation type="submission" date="2020-10" db="EMBL/GenBank/DDBJ databases">
        <authorList>
            <person name="Castelo-Branco R."/>
            <person name="Eusebio N."/>
            <person name="Adriana R."/>
            <person name="Vieira A."/>
            <person name="Brugerolle De Fraissinette N."/>
            <person name="Rezende De Castro R."/>
            <person name="Schneider M.P."/>
            <person name="Vasconcelos V."/>
            <person name="Leao P.N."/>
        </authorList>
    </citation>
    <scope>NUCLEOTIDE SEQUENCE</scope>
    <source>
        <strain evidence="6">LEGE 11479</strain>
    </source>
</reference>
<dbReference type="InterPro" id="IPR051171">
    <property type="entry name" value="CaCA"/>
</dbReference>
<dbReference type="InterPro" id="IPR003644">
    <property type="entry name" value="Calx_beta"/>
</dbReference>
<evidence type="ECO:0000313" key="7">
    <source>
        <dbReference type="Proteomes" id="UP000615026"/>
    </source>
</evidence>
<keyword evidence="7" id="KW-1185">Reference proteome</keyword>
<keyword evidence="4" id="KW-0813">Transport</keyword>
<accession>A0A928ZZT4</accession>
<dbReference type="InterPro" id="IPR044016">
    <property type="entry name" value="Big_13"/>
</dbReference>
<evidence type="ECO:0000313" key="6">
    <source>
        <dbReference type="EMBL" id="MBE9070515.1"/>
    </source>
</evidence>
<keyword evidence="3" id="KW-0106">Calcium</keyword>
<dbReference type="GO" id="GO:0016020">
    <property type="term" value="C:membrane"/>
    <property type="evidence" value="ECO:0007669"/>
    <property type="project" value="InterPro"/>
</dbReference>
<evidence type="ECO:0000256" key="3">
    <source>
        <dbReference type="ARBA" id="ARBA00022837"/>
    </source>
</evidence>
<dbReference type="SMART" id="SM00237">
    <property type="entry name" value="Calx_beta"/>
    <property type="match status" value="1"/>
</dbReference>
<dbReference type="Pfam" id="PF03160">
    <property type="entry name" value="Calx-beta"/>
    <property type="match status" value="1"/>
</dbReference>
<dbReference type="Pfam" id="PF13448">
    <property type="entry name" value="DUF4114"/>
    <property type="match status" value="1"/>
</dbReference>
<dbReference type="AlphaFoldDB" id="A0A928ZZT4"/>
<keyword evidence="4" id="KW-0406">Ion transport</keyword>